<dbReference type="InterPro" id="IPR011335">
    <property type="entry name" value="Restrct_endonuc-II-like"/>
</dbReference>
<dbReference type="SUPFAM" id="SSF52980">
    <property type="entry name" value="Restriction endonuclease-like"/>
    <property type="match status" value="1"/>
</dbReference>
<evidence type="ECO:0000313" key="2">
    <source>
        <dbReference type="EMBL" id="KEI65807.1"/>
    </source>
</evidence>
<dbReference type="PANTHER" id="PTHR34107:SF5">
    <property type="entry name" value="SLL1355 PROTEIN"/>
    <property type="match status" value="1"/>
</dbReference>
<dbReference type="Pfam" id="PF05685">
    <property type="entry name" value="Uma2"/>
    <property type="match status" value="1"/>
</dbReference>
<sequence>MLKSPIKTLSLEDFLKLPETKPASEYIQGQIIQKPIPQGHHSTIQVDLTEAINSVVKKQRIARAYTELRCVFGGRAIVPDITVFAWERIPIDEQGKVANVFNIVPDWIIEILSPEQNPIKVTGKILHALNQGSQIGWLIDPETESVLVYPPQQQPQLLEEETAILPTPELVKDLQLKVGDIFAWLKHQ</sequence>
<reference evidence="2 3" key="1">
    <citation type="journal article" date="2014" name="Appl. Environ. Microbiol.">
        <title>Elucidation of insertion elements encoded on plasmids and in vitro construction of shuttle vectors from the toxic cyanobacterium Planktothrix.</title>
        <authorList>
            <person name="Christiansen G."/>
            <person name="Goesmann A."/>
            <person name="Kurmayer R."/>
        </authorList>
    </citation>
    <scope>NUCLEOTIDE SEQUENCE [LARGE SCALE GENOMIC DNA]</scope>
    <source>
        <strain evidence="2 3">NIVA-CYA 126/8</strain>
    </source>
</reference>
<gene>
    <name evidence="2" type="ORF">A19Y_0629</name>
</gene>
<accession>A0A073CD47</accession>
<dbReference type="CDD" id="cd06260">
    <property type="entry name" value="DUF820-like"/>
    <property type="match status" value="1"/>
</dbReference>
<dbReference type="EMBL" id="CM002803">
    <property type="protein sequence ID" value="KEI65807.1"/>
    <property type="molecule type" value="Genomic_DNA"/>
</dbReference>
<dbReference type="STRING" id="388467.A19Y_0629"/>
<dbReference type="PANTHER" id="PTHR34107">
    <property type="entry name" value="SLL0198 PROTEIN-RELATED"/>
    <property type="match status" value="1"/>
</dbReference>
<feature type="domain" description="Putative restriction endonuclease" evidence="1">
    <location>
        <begin position="11"/>
        <end position="178"/>
    </location>
</feature>
<protein>
    <recommendedName>
        <fullName evidence="1">Putative restriction endonuclease domain-containing protein</fullName>
    </recommendedName>
</protein>
<name>A0A073CD47_PLAA1</name>
<keyword evidence="3" id="KW-1185">Reference proteome</keyword>
<dbReference type="PATRIC" id="fig|388467.6.peg.570"/>
<dbReference type="eggNOG" id="COG4636">
    <property type="taxonomic scope" value="Bacteria"/>
</dbReference>
<dbReference type="Gene3D" id="3.90.1570.10">
    <property type="entry name" value="tt1808, chain A"/>
    <property type="match status" value="1"/>
</dbReference>
<dbReference type="AlphaFoldDB" id="A0A073CD47"/>
<dbReference type="HOGENOM" id="CLU_107036_0_0_3"/>
<dbReference type="RefSeq" id="WP_026797761.1">
    <property type="nucleotide sequence ID" value="NZ_CM002803.1"/>
</dbReference>
<dbReference type="Proteomes" id="UP000027395">
    <property type="component" value="Chromosome"/>
</dbReference>
<evidence type="ECO:0000313" key="3">
    <source>
        <dbReference type="Proteomes" id="UP000027395"/>
    </source>
</evidence>
<organism evidence="2 3">
    <name type="scientific">Planktothrix agardhii (strain NIVA-CYA 126/8)</name>
    <dbReference type="NCBI Taxonomy" id="388467"/>
    <lineage>
        <taxon>Bacteria</taxon>
        <taxon>Bacillati</taxon>
        <taxon>Cyanobacteriota</taxon>
        <taxon>Cyanophyceae</taxon>
        <taxon>Oscillatoriophycideae</taxon>
        <taxon>Oscillatoriales</taxon>
        <taxon>Microcoleaceae</taxon>
        <taxon>Planktothrix</taxon>
    </lineage>
</organism>
<evidence type="ECO:0000259" key="1">
    <source>
        <dbReference type="Pfam" id="PF05685"/>
    </source>
</evidence>
<dbReference type="InterPro" id="IPR008538">
    <property type="entry name" value="Uma2"/>
</dbReference>
<dbReference type="InterPro" id="IPR012296">
    <property type="entry name" value="Nuclease_put_TT1808"/>
</dbReference>
<proteinExistence type="predicted"/>